<accession>A0A0Q0ZAG3</accession>
<dbReference type="PANTHER" id="PTHR30027:SF3">
    <property type="entry name" value="16S RRNA (URACIL(1498)-N(3))-METHYLTRANSFERASE"/>
    <property type="match status" value="1"/>
</dbReference>
<evidence type="ECO:0000256" key="4">
    <source>
        <dbReference type="ARBA" id="ARBA00013673"/>
    </source>
</evidence>
<dbReference type="STRING" id="1544413.Clow_01082"/>
<dbReference type="NCBIfam" id="TIGR00046">
    <property type="entry name" value="RsmE family RNA methyltransferase"/>
    <property type="match status" value="1"/>
</dbReference>
<dbReference type="Gene3D" id="3.40.1280.10">
    <property type="match status" value="1"/>
</dbReference>
<keyword evidence="9 12" id="KW-0949">S-adenosyl-L-methionine</keyword>
<dbReference type="RefSeq" id="WP_055177293.1">
    <property type="nucleotide sequence ID" value="NZ_JAUSQY010000001.1"/>
</dbReference>
<dbReference type="GO" id="GO:0070042">
    <property type="term" value="F:rRNA (uridine-N3-)-methyltransferase activity"/>
    <property type="evidence" value="ECO:0007669"/>
    <property type="project" value="TreeGrafter"/>
</dbReference>
<name>A0A0Q0ZAG3_9CORY</name>
<dbReference type="EMBL" id="LKEV01000002">
    <property type="protein sequence ID" value="KQB86871.1"/>
    <property type="molecule type" value="Genomic_DNA"/>
</dbReference>
<dbReference type="InterPro" id="IPR046886">
    <property type="entry name" value="RsmE_MTase_dom"/>
</dbReference>
<feature type="domain" description="Ribosomal RNA small subunit methyltransferase E PUA-like" evidence="14">
    <location>
        <begin position="23"/>
        <end position="68"/>
    </location>
</feature>
<gene>
    <name evidence="15" type="primary">rsmE</name>
    <name evidence="15" type="ORF">Clow_01082</name>
</gene>
<comment type="caution">
    <text evidence="15">The sequence shown here is derived from an EMBL/GenBank/DDBJ whole genome shotgun (WGS) entry which is preliminary data.</text>
</comment>
<dbReference type="OrthoDB" id="9808126at2"/>
<organism evidence="15 16">
    <name type="scientific">Corynebacterium lowii</name>
    <dbReference type="NCBI Taxonomy" id="1544413"/>
    <lineage>
        <taxon>Bacteria</taxon>
        <taxon>Bacillati</taxon>
        <taxon>Actinomycetota</taxon>
        <taxon>Actinomycetes</taxon>
        <taxon>Mycobacteriales</taxon>
        <taxon>Corynebacteriaceae</taxon>
        <taxon>Corynebacterium</taxon>
    </lineage>
</organism>
<dbReference type="InterPro" id="IPR015947">
    <property type="entry name" value="PUA-like_sf"/>
</dbReference>
<comment type="subcellular location">
    <subcellularLocation>
        <location evidence="1 12">Cytoplasm</location>
    </subcellularLocation>
</comment>
<dbReference type="InterPro" id="IPR029028">
    <property type="entry name" value="Alpha/beta_knot_MTases"/>
</dbReference>
<evidence type="ECO:0000256" key="3">
    <source>
        <dbReference type="ARBA" id="ARBA00012328"/>
    </source>
</evidence>
<reference evidence="15 16" key="1">
    <citation type="submission" date="2015-10" db="EMBL/GenBank/DDBJ databases">
        <title>Corynebacteirum lowii and Corynebacterium oculi species nova, derived from human clinical disease and and emended description of Corynebacterium mastiditis.</title>
        <authorList>
            <person name="Bernard K."/>
            <person name="Pacheco A.L."/>
            <person name="Mcdougall C."/>
            <person name="Burtx T."/>
            <person name="Weibe D."/>
            <person name="Tyler S."/>
            <person name="Olson A.B."/>
            <person name="Cnockaert M."/>
            <person name="Eguchi H."/>
            <person name="Kuwahara T."/>
            <person name="Nakayama-Imaohji H."/>
            <person name="Boudewijins M."/>
            <person name="Van Hoecke F."/>
            <person name="Bernier A.-M."/>
            <person name="Vandamme P."/>
        </authorList>
    </citation>
    <scope>NUCLEOTIDE SEQUENCE [LARGE SCALE GENOMIC DNA]</scope>
    <source>
        <strain evidence="15 16">NML 130206</strain>
    </source>
</reference>
<keyword evidence="8 12" id="KW-0808">Transferase</keyword>
<evidence type="ECO:0000256" key="8">
    <source>
        <dbReference type="ARBA" id="ARBA00022679"/>
    </source>
</evidence>
<feature type="domain" description="Ribosomal RNA small subunit methyltransferase E methyltransferase" evidence="13">
    <location>
        <begin position="79"/>
        <end position="246"/>
    </location>
</feature>
<dbReference type="Pfam" id="PF20260">
    <property type="entry name" value="PUA_4"/>
    <property type="match status" value="1"/>
</dbReference>
<evidence type="ECO:0000256" key="10">
    <source>
        <dbReference type="ARBA" id="ARBA00025699"/>
    </source>
</evidence>
<dbReference type="Gene3D" id="2.40.240.20">
    <property type="entry name" value="Hypothetical PUA domain-like, domain 1"/>
    <property type="match status" value="1"/>
</dbReference>
<comment type="function">
    <text evidence="10 12">Specifically methylates the N3 position of the uracil ring of uridine 1498 (m3U1498) in 16S rRNA. Acts on the fully assembled 30S ribosomal subunit.</text>
</comment>
<keyword evidence="5 12" id="KW-0963">Cytoplasm</keyword>
<dbReference type="Proteomes" id="UP000050488">
    <property type="component" value="Unassembled WGS sequence"/>
</dbReference>
<comment type="catalytic activity">
    <reaction evidence="11 12">
        <text>uridine(1498) in 16S rRNA + S-adenosyl-L-methionine = N(3)-methyluridine(1498) in 16S rRNA + S-adenosyl-L-homocysteine + H(+)</text>
        <dbReference type="Rhea" id="RHEA:42920"/>
        <dbReference type="Rhea" id="RHEA-COMP:10283"/>
        <dbReference type="Rhea" id="RHEA-COMP:10284"/>
        <dbReference type="ChEBI" id="CHEBI:15378"/>
        <dbReference type="ChEBI" id="CHEBI:57856"/>
        <dbReference type="ChEBI" id="CHEBI:59789"/>
        <dbReference type="ChEBI" id="CHEBI:65315"/>
        <dbReference type="ChEBI" id="CHEBI:74502"/>
        <dbReference type="EC" id="2.1.1.193"/>
    </reaction>
</comment>
<dbReference type="InterPro" id="IPR046887">
    <property type="entry name" value="RsmE_PUA-like"/>
</dbReference>
<evidence type="ECO:0000256" key="1">
    <source>
        <dbReference type="ARBA" id="ARBA00004496"/>
    </source>
</evidence>
<evidence type="ECO:0000256" key="2">
    <source>
        <dbReference type="ARBA" id="ARBA00005528"/>
    </source>
</evidence>
<dbReference type="GO" id="GO:0070475">
    <property type="term" value="P:rRNA base methylation"/>
    <property type="evidence" value="ECO:0007669"/>
    <property type="project" value="TreeGrafter"/>
</dbReference>
<dbReference type="SUPFAM" id="SSF88697">
    <property type="entry name" value="PUA domain-like"/>
    <property type="match status" value="1"/>
</dbReference>
<dbReference type="EC" id="2.1.1.193" evidence="3 12"/>
<evidence type="ECO:0000313" key="16">
    <source>
        <dbReference type="Proteomes" id="UP000050488"/>
    </source>
</evidence>
<dbReference type="Pfam" id="PF04452">
    <property type="entry name" value="Methyltrans_RNA"/>
    <property type="match status" value="1"/>
</dbReference>
<evidence type="ECO:0000256" key="11">
    <source>
        <dbReference type="ARBA" id="ARBA00047944"/>
    </source>
</evidence>
<dbReference type="InterPro" id="IPR006700">
    <property type="entry name" value="RsmE"/>
</dbReference>
<keyword evidence="16" id="KW-1185">Reference proteome</keyword>
<proteinExistence type="inferred from homology"/>
<evidence type="ECO:0000256" key="6">
    <source>
        <dbReference type="ARBA" id="ARBA00022552"/>
    </source>
</evidence>
<comment type="similarity">
    <text evidence="2 12">Belongs to the RNA methyltransferase RsmE family.</text>
</comment>
<evidence type="ECO:0000256" key="5">
    <source>
        <dbReference type="ARBA" id="ARBA00022490"/>
    </source>
</evidence>
<dbReference type="NCBIfam" id="NF008693">
    <property type="entry name" value="PRK11713.2-3"/>
    <property type="match status" value="1"/>
</dbReference>
<evidence type="ECO:0000313" key="15">
    <source>
        <dbReference type="EMBL" id="KQB86871.1"/>
    </source>
</evidence>
<keyword evidence="7 12" id="KW-0489">Methyltransferase</keyword>
<keyword evidence="6 12" id="KW-0698">rRNA processing</keyword>
<evidence type="ECO:0000256" key="7">
    <source>
        <dbReference type="ARBA" id="ARBA00022603"/>
    </source>
</evidence>
<protein>
    <recommendedName>
        <fullName evidence="4 12">Ribosomal RNA small subunit methyltransferase E</fullName>
        <ecNumber evidence="3 12">2.1.1.193</ecNumber>
    </recommendedName>
</protein>
<evidence type="ECO:0000259" key="13">
    <source>
        <dbReference type="Pfam" id="PF04452"/>
    </source>
</evidence>
<dbReference type="PANTHER" id="PTHR30027">
    <property type="entry name" value="RIBOSOMAL RNA SMALL SUBUNIT METHYLTRANSFERASE E"/>
    <property type="match status" value="1"/>
</dbReference>
<evidence type="ECO:0000256" key="12">
    <source>
        <dbReference type="PIRNR" id="PIRNR015601"/>
    </source>
</evidence>
<evidence type="ECO:0000259" key="14">
    <source>
        <dbReference type="Pfam" id="PF20260"/>
    </source>
</evidence>
<dbReference type="InterPro" id="IPR029026">
    <property type="entry name" value="tRNA_m1G_MTases_N"/>
</dbReference>
<dbReference type="PIRSF" id="PIRSF015601">
    <property type="entry name" value="MTase_slr0722"/>
    <property type="match status" value="1"/>
</dbReference>
<evidence type="ECO:0000256" key="9">
    <source>
        <dbReference type="ARBA" id="ARBA00022691"/>
    </source>
</evidence>
<dbReference type="SUPFAM" id="SSF75217">
    <property type="entry name" value="alpha/beta knot"/>
    <property type="match status" value="1"/>
</dbReference>
<sequence length="253" mass="26817">MSLPVFLCEALRADTPVGEVLLLDGPEGRHAVTVKRLRVGEGLELVDTRGVRATARVQAVEGKASLRAEVESVVVEEPPRPRVTVVQALPKAERSELAIDLATQAGADAFIPWQAERCVAKWVGPKAAKGQAKWQAAAREAAKQARRARVPEVYEPVDTAGLVELLREESLGAEPQARALLLHEEAAAPLASCDLKAEHLYLIVGPEGGIGAEEAARLREAGAVPVHLGPEVLRTASAAMVGLAALGVLTARW</sequence>
<dbReference type="GO" id="GO:0005737">
    <property type="term" value="C:cytoplasm"/>
    <property type="evidence" value="ECO:0007669"/>
    <property type="project" value="UniProtKB-SubCell"/>
</dbReference>
<dbReference type="CDD" id="cd18084">
    <property type="entry name" value="RsmE-like"/>
    <property type="match status" value="1"/>
</dbReference>
<dbReference type="PATRIC" id="fig|1544413.3.peg.1087"/>
<dbReference type="AlphaFoldDB" id="A0A0Q0ZAG3"/>